<dbReference type="InterPro" id="IPR057992">
    <property type="entry name" value="TPR_SYVN1_N"/>
</dbReference>
<dbReference type="EMBL" id="KB445796">
    <property type="protein sequence ID" value="EMD37767.1"/>
    <property type="molecule type" value="Genomic_DNA"/>
</dbReference>
<evidence type="ECO:0000256" key="4">
    <source>
        <dbReference type="ARBA" id="ARBA00010089"/>
    </source>
</evidence>
<feature type="compositionally biased region" description="Polar residues" evidence="16">
    <location>
        <begin position="748"/>
        <end position="767"/>
    </location>
</feature>
<protein>
    <recommendedName>
        <fullName evidence="5">RING-type E3 ubiquitin transferase</fullName>
        <ecNumber evidence="5">2.3.2.27</ecNumber>
    </recommendedName>
</protein>
<proteinExistence type="inferred from homology"/>
<keyword evidence="20" id="KW-1185">Reference proteome</keyword>
<feature type="compositionally biased region" description="Low complexity" evidence="16">
    <location>
        <begin position="405"/>
        <end position="424"/>
    </location>
</feature>
<evidence type="ECO:0000259" key="18">
    <source>
        <dbReference type="PROSITE" id="PS50089"/>
    </source>
</evidence>
<evidence type="ECO:0000256" key="5">
    <source>
        <dbReference type="ARBA" id="ARBA00012483"/>
    </source>
</evidence>
<evidence type="ECO:0000256" key="15">
    <source>
        <dbReference type="PROSITE-ProRule" id="PRU00175"/>
    </source>
</evidence>
<evidence type="ECO:0000256" key="8">
    <source>
        <dbReference type="ARBA" id="ARBA00022723"/>
    </source>
</evidence>
<feature type="region of interest" description="Disordered" evidence="16">
    <location>
        <begin position="614"/>
        <end position="775"/>
    </location>
</feature>
<dbReference type="InterPro" id="IPR058051">
    <property type="entry name" value="Znf_RING_synoviolin"/>
</dbReference>
<feature type="region of interest" description="Disordered" evidence="16">
    <location>
        <begin position="517"/>
        <end position="598"/>
    </location>
</feature>
<evidence type="ECO:0000256" key="10">
    <source>
        <dbReference type="ARBA" id="ARBA00022786"/>
    </source>
</evidence>
<evidence type="ECO:0000256" key="11">
    <source>
        <dbReference type="ARBA" id="ARBA00022824"/>
    </source>
</evidence>
<dbReference type="Proteomes" id="UP000016930">
    <property type="component" value="Unassembled WGS sequence"/>
</dbReference>
<evidence type="ECO:0000256" key="14">
    <source>
        <dbReference type="ARBA" id="ARBA00023136"/>
    </source>
</evidence>
<dbReference type="GO" id="GO:0005789">
    <property type="term" value="C:endoplasmic reticulum membrane"/>
    <property type="evidence" value="ECO:0007669"/>
    <property type="project" value="UniProtKB-SubCell"/>
</dbReference>
<evidence type="ECO:0000256" key="7">
    <source>
        <dbReference type="ARBA" id="ARBA00022692"/>
    </source>
</evidence>
<dbReference type="PROSITE" id="PS50089">
    <property type="entry name" value="ZF_RING_2"/>
    <property type="match status" value="1"/>
</dbReference>
<gene>
    <name evidence="19" type="ORF">CERSUDRAFT_114430</name>
</gene>
<feature type="compositionally biased region" description="Polar residues" evidence="16">
    <location>
        <begin position="569"/>
        <end position="598"/>
    </location>
</feature>
<name>M2RH07_CERS8</name>
<reference evidence="19 20" key="1">
    <citation type="journal article" date="2012" name="Proc. Natl. Acad. Sci. U.S.A.">
        <title>Comparative genomics of Ceriporiopsis subvermispora and Phanerochaete chrysosporium provide insight into selective ligninolysis.</title>
        <authorList>
            <person name="Fernandez-Fueyo E."/>
            <person name="Ruiz-Duenas F.J."/>
            <person name="Ferreira P."/>
            <person name="Floudas D."/>
            <person name="Hibbett D.S."/>
            <person name="Canessa P."/>
            <person name="Larrondo L.F."/>
            <person name="James T.Y."/>
            <person name="Seelenfreund D."/>
            <person name="Lobos S."/>
            <person name="Polanco R."/>
            <person name="Tello M."/>
            <person name="Honda Y."/>
            <person name="Watanabe T."/>
            <person name="Watanabe T."/>
            <person name="Ryu J.S."/>
            <person name="Kubicek C.P."/>
            <person name="Schmoll M."/>
            <person name="Gaskell J."/>
            <person name="Hammel K.E."/>
            <person name="St John F.J."/>
            <person name="Vanden Wymelenberg A."/>
            <person name="Sabat G."/>
            <person name="Splinter BonDurant S."/>
            <person name="Syed K."/>
            <person name="Yadav J.S."/>
            <person name="Doddapaneni H."/>
            <person name="Subramanian V."/>
            <person name="Lavin J.L."/>
            <person name="Oguiza J.A."/>
            <person name="Perez G."/>
            <person name="Pisabarro A.G."/>
            <person name="Ramirez L."/>
            <person name="Santoyo F."/>
            <person name="Master E."/>
            <person name="Coutinho P.M."/>
            <person name="Henrissat B."/>
            <person name="Lombard V."/>
            <person name="Magnuson J.K."/>
            <person name="Kuees U."/>
            <person name="Hori C."/>
            <person name="Igarashi K."/>
            <person name="Samejima M."/>
            <person name="Held B.W."/>
            <person name="Barry K.W."/>
            <person name="LaButti K.M."/>
            <person name="Lapidus A."/>
            <person name="Lindquist E.A."/>
            <person name="Lucas S.M."/>
            <person name="Riley R."/>
            <person name="Salamov A.A."/>
            <person name="Hoffmeister D."/>
            <person name="Schwenk D."/>
            <person name="Hadar Y."/>
            <person name="Yarden O."/>
            <person name="de Vries R.P."/>
            <person name="Wiebenga A."/>
            <person name="Stenlid J."/>
            <person name="Eastwood D."/>
            <person name="Grigoriev I.V."/>
            <person name="Berka R.M."/>
            <person name="Blanchette R.A."/>
            <person name="Kersten P."/>
            <person name="Martinez A.T."/>
            <person name="Vicuna R."/>
            <person name="Cullen D."/>
        </authorList>
    </citation>
    <scope>NUCLEOTIDE SEQUENCE [LARGE SCALE GENOMIC DNA]</scope>
    <source>
        <strain evidence="19 20">B</strain>
    </source>
</reference>
<feature type="region of interest" description="Disordered" evidence="16">
    <location>
        <begin position="827"/>
        <end position="900"/>
    </location>
</feature>
<dbReference type="GO" id="GO:0016567">
    <property type="term" value="P:protein ubiquitination"/>
    <property type="evidence" value="ECO:0007669"/>
    <property type="project" value="UniProtKB-UniPathway"/>
</dbReference>
<keyword evidence="14 17" id="KW-0472">Membrane</keyword>
<accession>M2RH07</accession>
<comment type="catalytic activity">
    <reaction evidence="1">
        <text>S-ubiquitinyl-[E2 ubiquitin-conjugating enzyme]-L-cysteine + [acceptor protein]-L-lysine = [E2 ubiquitin-conjugating enzyme]-L-cysteine + N(6)-ubiquitinyl-[acceptor protein]-L-lysine.</text>
        <dbReference type="EC" id="2.3.2.27"/>
    </reaction>
</comment>
<dbReference type="OrthoDB" id="7759664at2759"/>
<feature type="region of interest" description="Disordered" evidence="16">
    <location>
        <begin position="340"/>
        <end position="361"/>
    </location>
</feature>
<evidence type="ECO:0000256" key="17">
    <source>
        <dbReference type="SAM" id="Phobius"/>
    </source>
</evidence>
<keyword evidence="6" id="KW-0808">Transferase</keyword>
<keyword evidence="8" id="KW-0479">Metal-binding</keyword>
<keyword evidence="11" id="KW-0256">Endoplasmic reticulum</keyword>
<dbReference type="GO" id="GO:0008270">
    <property type="term" value="F:zinc ion binding"/>
    <property type="evidence" value="ECO:0007669"/>
    <property type="project" value="UniProtKB-KW"/>
</dbReference>
<evidence type="ECO:0000313" key="20">
    <source>
        <dbReference type="Proteomes" id="UP000016930"/>
    </source>
</evidence>
<evidence type="ECO:0000256" key="1">
    <source>
        <dbReference type="ARBA" id="ARBA00000900"/>
    </source>
</evidence>
<feature type="transmembrane region" description="Helical" evidence="17">
    <location>
        <begin position="160"/>
        <end position="179"/>
    </location>
</feature>
<feature type="compositionally biased region" description="Low complexity" evidence="16">
    <location>
        <begin position="340"/>
        <end position="350"/>
    </location>
</feature>
<comment type="pathway">
    <text evidence="3">Protein modification; protein ubiquitination.</text>
</comment>
<dbReference type="HOGENOM" id="CLU_009169_2_0_1"/>
<feature type="transmembrane region" description="Helical" evidence="17">
    <location>
        <begin position="62"/>
        <end position="80"/>
    </location>
</feature>
<feature type="compositionally biased region" description="Low complexity" evidence="16">
    <location>
        <begin position="838"/>
        <end position="854"/>
    </location>
</feature>
<keyword evidence="9 15" id="KW-0863">Zinc-finger</keyword>
<dbReference type="PANTHER" id="PTHR22763">
    <property type="entry name" value="RING ZINC FINGER PROTEIN"/>
    <property type="match status" value="1"/>
</dbReference>
<feature type="compositionally biased region" description="Low complexity" evidence="16">
    <location>
        <begin position="520"/>
        <end position="538"/>
    </location>
</feature>
<feature type="region of interest" description="Disordered" evidence="16">
    <location>
        <begin position="390"/>
        <end position="429"/>
    </location>
</feature>
<dbReference type="UniPathway" id="UPA00143"/>
<evidence type="ECO:0000256" key="12">
    <source>
        <dbReference type="ARBA" id="ARBA00022833"/>
    </source>
</evidence>
<feature type="compositionally biased region" description="Low complexity" evidence="16">
    <location>
        <begin position="669"/>
        <end position="685"/>
    </location>
</feature>
<dbReference type="GO" id="GO:0036503">
    <property type="term" value="P:ERAD pathway"/>
    <property type="evidence" value="ECO:0007669"/>
    <property type="project" value="TreeGrafter"/>
</dbReference>
<evidence type="ECO:0000256" key="3">
    <source>
        <dbReference type="ARBA" id="ARBA00004906"/>
    </source>
</evidence>
<keyword evidence="13 17" id="KW-1133">Transmembrane helix</keyword>
<evidence type="ECO:0000256" key="9">
    <source>
        <dbReference type="ARBA" id="ARBA00022771"/>
    </source>
</evidence>
<dbReference type="SMART" id="SM00184">
    <property type="entry name" value="RING"/>
    <property type="match status" value="1"/>
</dbReference>
<dbReference type="CDD" id="cd16479">
    <property type="entry name" value="RING-H2_synoviolin"/>
    <property type="match status" value="1"/>
</dbReference>
<evidence type="ECO:0000256" key="2">
    <source>
        <dbReference type="ARBA" id="ARBA00004477"/>
    </source>
</evidence>
<evidence type="ECO:0000256" key="6">
    <source>
        <dbReference type="ARBA" id="ARBA00022679"/>
    </source>
</evidence>
<dbReference type="Gene3D" id="3.30.40.10">
    <property type="entry name" value="Zinc/RING finger domain, C3HC4 (zinc finger)"/>
    <property type="match status" value="1"/>
</dbReference>
<evidence type="ECO:0000256" key="13">
    <source>
        <dbReference type="ARBA" id="ARBA00022989"/>
    </source>
</evidence>
<comment type="subcellular location">
    <subcellularLocation>
        <location evidence="2">Endoplasmic reticulum membrane</location>
        <topology evidence="2">Multi-pass membrane protein</topology>
    </subcellularLocation>
</comment>
<keyword evidence="10" id="KW-0833">Ubl conjugation pathway</keyword>
<dbReference type="STRING" id="914234.M2RH07"/>
<dbReference type="Pfam" id="PF25563">
    <property type="entry name" value="TPR_SYVN1_N"/>
    <property type="match status" value="1"/>
</dbReference>
<evidence type="ECO:0000256" key="16">
    <source>
        <dbReference type="SAM" id="MobiDB-lite"/>
    </source>
</evidence>
<dbReference type="InterPro" id="IPR024766">
    <property type="entry name" value="Znf_RING_H2"/>
</dbReference>
<feature type="compositionally biased region" description="Polar residues" evidence="16">
    <location>
        <begin position="639"/>
        <end position="648"/>
    </location>
</feature>
<dbReference type="EC" id="2.3.2.27" evidence="5"/>
<feature type="compositionally biased region" description="Polar residues" evidence="16">
    <location>
        <begin position="549"/>
        <end position="560"/>
    </location>
</feature>
<feature type="transmembrane region" description="Helical" evidence="17">
    <location>
        <begin position="240"/>
        <end position="269"/>
    </location>
</feature>
<feature type="transmembrane region" description="Helical" evidence="17">
    <location>
        <begin position="23"/>
        <end position="42"/>
    </location>
</feature>
<dbReference type="GO" id="GO:0061630">
    <property type="term" value="F:ubiquitin protein ligase activity"/>
    <property type="evidence" value="ECO:0007669"/>
    <property type="project" value="UniProtKB-EC"/>
</dbReference>
<dbReference type="InterPro" id="IPR050731">
    <property type="entry name" value="HRD1_E3_ubiq-ligases"/>
</dbReference>
<dbReference type="AlphaFoldDB" id="M2RH07"/>
<feature type="domain" description="RING-type" evidence="18">
    <location>
        <begin position="321"/>
        <end position="388"/>
    </location>
</feature>
<feature type="compositionally biased region" description="Pro residues" evidence="16">
    <location>
        <begin position="711"/>
        <end position="730"/>
    </location>
</feature>
<dbReference type="GO" id="GO:0043161">
    <property type="term" value="P:proteasome-mediated ubiquitin-dependent protein catabolic process"/>
    <property type="evidence" value="ECO:0007669"/>
    <property type="project" value="TreeGrafter"/>
</dbReference>
<dbReference type="InterPro" id="IPR001841">
    <property type="entry name" value="Znf_RING"/>
</dbReference>
<feature type="transmembrane region" description="Helical" evidence="17">
    <location>
        <begin position="120"/>
        <end position="139"/>
    </location>
</feature>
<keyword evidence="7 17" id="KW-0812">Transmembrane</keyword>
<organism evidence="19 20">
    <name type="scientific">Ceriporiopsis subvermispora (strain B)</name>
    <name type="common">White-rot fungus</name>
    <name type="synonym">Gelatoporia subvermispora</name>
    <dbReference type="NCBI Taxonomy" id="914234"/>
    <lineage>
        <taxon>Eukaryota</taxon>
        <taxon>Fungi</taxon>
        <taxon>Dikarya</taxon>
        <taxon>Basidiomycota</taxon>
        <taxon>Agaricomycotina</taxon>
        <taxon>Agaricomycetes</taxon>
        <taxon>Polyporales</taxon>
        <taxon>Gelatoporiaceae</taxon>
        <taxon>Gelatoporia</taxon>
    </lineage>
</organism>
<sequence>MPIHDIIRQRLQPFTAAVTSNRIFLYSVFSTFAVAGVIANACRIHSNFYSVSIYLAKSSRSVLVLANFGLLLGLLSGRIIQRIFFGPLQPREVERLYDQTWMFVTESLLAFTIFRDEFDVPFVLMFGFLLFVKCFHWLVADRVESMDQTTYPGPSTLFHIRINCLFFILWMTDLFMFSLAVESTLSNGVGGMVLFASEYAILMASALNAMARYTISVIDIRRARARGGENAPPWEHKSMYIFYIELITDFLKLATYLTFFMVILTFYGLPLNIIRDVYLTARSFITRLRALVRYHNATRDMDRRYPDATEAELSAMSDRTCIICREEMVSRVAQQTGAGQADAGAAAQAPDRQDGPNMSPKKLPCGHIFHFQCLRSWLERQQSCPTCRRPVLDTTPPGQVPPQGRPAAGRAQQQGVPPQMPQRGQPGGAGGWLGRLFGAAVQPPIGPGQFPHGDFRQFMGPAAVPPQQVPNGGWAPGVQPPPYYGYPYHPPPPQGPLQQPPLFRGFYGPNGVWQPWGINPGIPAQEIPPQAPAQQPAPNGSAAGVASSEPDTATGDTSRAQAPPPSNAPIATSSAHMPTSASTLQSGSSRLGSEYGQTTTPRDAAALAALRRLNSTQSPSSTPAPPLAPHTSAAPRDSVGTSASSTLANVRPPTGTPSPASLPAPQTLPSATPTPTITGTTLQPPRDAHTRSELPSLIPLYDLGSRTAPHPVQPTAPPAYQPQYRHPPQPTRTQPGVPTAQPPPVASRASTQANTAGQSRWSRTASAAQRAPIHQLPTTLTDAQLAQLDRLTREAIDERLRVLEGVSGAVYRCIEELTRVRSVLPPGAGTVQLQQGNAPTTATARPSPTVAAPTSVTPILPTEGGTAPHEAGIDSSSSSSSLPVEHAQTPSPSPDGTSKVAAIVVEADESE</sequence>
<comment type="similarity">
    <text evidence="4">Belongs to the HRD1 family.</text>
</comment>
<keyword evidence="12" id="KW-0862">Zinc</keyword>
<dbReference type="SUPFAM" id="SSF57850">
    <property type="entry name" value="RING/U-box"/>
    <property type="match status" value="1"/>
</dbReference>
<dbReference type="Pfam" id="PF12678">
    <property type="entry name" value="zf-rbx1"/>
    <property type="match status" value="1"/>
</dbReference>
<feature type="transmembrane region" description="Helical" evidence="17">
    <location>
        <begin position="199"/>
        <end position="220"/>
    </location>
</feature>
<dbReference type="PANTHER" id="PTHR22763:SF184">
    <property type="entry name" value="E3 UBIQUITIN-PROTEIN LIGASE SYNOVIOLIN"/>
    <property type="match status" value="1"/>
</dbReference>
<dbReference type="InterPro" id="IPR013083">
    <property type="entry name" value="Znf_RING/FYVE/PHD"/>
</dbReference>
<evidence type="ECO:0000313" key="19">
    <source>
        <dbReference type="EMBL" id="EMD37767.1"/>
    </source>
</evidence>